<organism evidence="1">
    <name type="scientific">gut metagenome</name>
    <dbReference type="NCBI Taxonomy" id="749906"/>
    <lineage>
        <taxon>unclassified sequences</taxon>
        <taxon>metagenomes</taxon>
        <taxon>organismal metagenomes</taxon>
    </lineage>
</organism>
<dbReference type="AlphaFoldDB" id="J9GH73"/>
<dbReference type="EMBL" id="AMCI01001052">
    <property type="protein sequence ID" value="EJX06807.1"/>
    <property type="molecule type" value="Genomic_DNA"/>
</dbReference>
<feature type="non-terminal residue" evidence="1">
    <location>
        <position position="1"/>
    </location>
</feature>
<proteinExistence type="predicted"/>
<evidence type="ECO:0000313" key="1">
    <source>
        <dbReference type="EMBL" id="EJX06807.1"/>
    </source>
</evidence>
<name>J9GH73_9ZZZZ</name>
<comment type="caution">
    <text evidence="1">The sequence shown here is derived from an EMBL/GenBank/DDBJ whole genome shotgun (WGS) entry which is preliminary data.</text>
</comment>
<protein>
    <submittedName>
        <fullName evidence="1">Uncharacterized protein</fullName>
    </submittedName>
</protein>
<accession>J9GH73</accession>
<gene>
    <name evidence="1" type="ORF">EVA_05084</name>
</gene>
<sequence length="24" mass="2840">YKKQQTLLKQPMQIQEHLIGLQSS</sequence>
<reference evidence="1" key="1">
    <citation type="journal article" date="2012" name="PLoS ONE">
        <title>Gene sets for utilization of primary and secondary nutrition supplies in the distal gut of endangered iberian lynx.</title>
        <authorList>
            <person name="Alcaide M."/>
            <person name="Messina E."/>
            <person name="Richter M."/>
            <person name="Bargiela R."/>
            <person name="Peplies J."/>
            <person name="Huws S.A."/>
            <person name="Newbold C.J."/>
            <person name="Golyshin P.N."/>
            <person name="Simon M.A."/>
            <person name="Lopez G."/>
            <person name="Yakimov M.M."/>
            <person name="Ferrer M."/>
        </authorList>
    </citation>
    <scope>NUCLEOTIDE SEQUENCE</scope>
</reference>